<name>A0A1E3XDH7_9BACT</name>
<evidence type="ECO:0000313" key="1">
    <source>
        <dbReference type="EMBL" id="ODS33682.1"/>
    </source>
</evidence>
<reference evidence="1 2" key="1">
    <citation type="submission" date="2016-07" db="EMBL/GenBank/DDBJ databases">
        <title>Draft genome of Scalindua rubra, obtained from a brine-seawater interface in the Red Sea, sheds light on salt adaptation in anammox bacteria.</title>
        <authorList>
            <person name="Speth D.R."/>
            <person name="Lagkouvardos I."/>
            <person name="Wang Y."/>
            <person name="Qian P.-Y."/>
            <person name="Dutilh B.E."/>
            <person name="Jetten M.S."/>
        </authorList>
    </citation>
    <scope>NUCLEOTIDE SEQUENCE [LARGE SCALE GENOMIC DNA]</scope>
    <source>
        <strain evidence="1">BSI-1</strain>
    </source>
</reference>
<protein>
    <recommendedName>
        <fullName evidence="3">ArsR family transcriptional regulator</fullName>
    </recommendedName>
</protein>
<dbReference type="EMBL" id="MAYW01000022">
    <property type="protein sequence ID" value="ODS33682.1"/>
    <property type="molecule type" value="Genomic_DNA"/>
</dbReference>
<dbReference type="Pfam" id="PF25212">
    <property type="entry name" value="HVO_A0114"/>
    <property type="match status" value="1"/>
</dbReference>
<dbReference type="Gene3D" id="1.10.10.10">
    <property type="entry name" value="Winged helix-like DNA-binding domain superfamily/Winged helix DNA-binding domain"/>
    <property type="match status" value="1"/>
</dbReference>
<organism evidence="1 2">
    <name type="scientific">Candidatus Scalindua rubra</name>
    <dbReference type="NCBI Taxonomy" id="1872076"/>
    <lineage>
        <taxon>Bacteria</taxon>
        <taxon>Pseudomonadati</taxon>
        <taxon>Planctomycetota</taxon>
        <taxon>Candidatus Brocadiia</taxon>
        <taxon>Candidatus Brocadiales</taxon>
        <taxon>Candidatus Scalinduaceae</taxon>
        <taxon>Candidatus Scalindua</taxon>
    </lineage>
</organism>
<dbReference type="InterPro" id="IPR036390">
    <property type="entry name" value="WH_DNA-bd_sf"/>
</dbReference>
<evidence type="ECO:0000313" key="2">
    <source>
        <dbReference type="Proteomes" id="UP000094056"/>
    </source>
</evidence>
<dbReference type="SUPFAM" id="SSF46785">
    <property type="entry name" value="Winged helix' DNA-binding domain"/>
    <property type="match status" value="1"/>
</dbReference>
<proteinExistence type="predicted"/>
<dbReference type="InterPro" id="IPR036388">
    <property type="entry name" value="WH-like_DNA-bd_sf"/>
</dbReference>
<dbReference type="Proteomes" id="UP000094056">
    <property type="component" value="Unassembled WGS sequence"/>
</dbReference>
<comment type="caution">
    <text evidence="1">The sequence shown here is derived from an EMBL/GenBank/DDBJ whole genome shotgun (WGS) entry which is preliminary data.</text>
</comment>
<evidence type="ECO:0008006" key="3">
    <source>
        <dbReference type="Google" id="ProtNLM"/>
    </source>
</evidence>
<dbReference type="AlphaFoldDB" id="A0A1E3XDH7"/>
<sequence>MKVKNIRLEIKSEDEFVSEAKDVMRKLSRGVGVKARSVISFNSLGVMRKFITDERLRVLRAIKKHHPSSIYELSKLLKRDTKNVANDVGYLEDIGLLEVKKVKKGRQKSTPSVNYDKILLEIPV</sequence>
<gene>
    <name evidence="1" type="ORF">SCARUB_01202</name>
</gene>
<accession>A0A1E3XDH7</accession>